<keyword evidence="1" id="KW-0472">Membrane</keyword>
<evidence type="ECO:0000259" key="2">
    <source>
        <dbReference type="PROSITE" id="PS50887"/>
    </source>
</evidence>
<protein>
    <recommendedName>
        <fullName evidence="2">GGDEF domain-containing protein</fullName>
    </recommendedName>
</protein>
<dbReference type="Proteomes" id="UP000619260">
    <property type="component" value="Unassembled WGS sequence"/>
</dbReference>
<sequence>MVWVRRAATLILACLVTQHLMYRVSVTTASLVLSLVLFLGCTYAAVGYARLARRSAGRMRAAWACVCVSTGCWAGPNAWFVADRMFSLRTDPGPGVAEYVNAVTLPATALAMVLMTPSGATAAMRLRRFVDTTVISVASFFVLWQVILSDLARAAAPEVTMFALGVTAFEVVVGAFALTLLARSVSHGVNAFTLQAVACFAGTVMIVIYVDNLVQTRVWFANGFGGLYVGMTVLFVVASRSSVPPVSSVEAEKMSSVAASLPYIPVALAFAVGGVAIWRHDLNDTGLWALYAMSALVLLRQFLTVRMNIALLRSLAEQRTRLAYQAFHDSLTGIANRAKFYDVAVGALREPGSNVALILIDLDGFKTVNDTLGHAAGDELLKVVAGRLTSAVRAEDLVARLGGDEFAVMIRDVEPPGDAAVLAHRVEAALTGPATLAGTTVNIRGSAGVAISRGAQHLEELLHEADVLLYRAKAAGKALAAVGDDPECVATSRAHGDRSVRPRLT</sequence>
<dbReference type="Gene3D" id="3.30.70.270">
    <property type="match status" value="1"/>
</dbReference>
<dbReference type="Pfam" id="PF00990">
    <property type="entry name" value="GGDEF"/>
    <property type="match status" value="1"/>
</dbReference>
<feature type="transmembrane region" description="Helical" evidence="1">
    <location>
        <begin position="189"/>
        <end position="210"/>
    </location>
</feature>
<dbReference type="PANTHER" id="PTHR46663:SF2">
    <property type="entry name" value="GGDEF DOMAIN-CONTAINING PROTEIN"/>
    <property type="match status" value="1"/>
</dbReference>
<keyword evidence="4" id="KW-1185">Reference proteome</keyword>
<feature type="transmembrane region" description="Helical" evidence="1">
    <location>
        <begin position="99"/>
        <end position="117"/>
    </location>
</feature>
<comment type="caution">
    <text evidence="3">The sequence shown here is derived from an EMBL/GenBank/DDBJ whole genome shotgun (WGS) entry which is preliminary data.</text>
</comment>
<dbReference type="RefSeq" id="WP_203905753.1">
    <property type="nucleotide sequence ID" value="NZ_BOPF01000076.1"/>
</dbReference>
<feature type="transmembrane region" description="Helical" evidence="1">
    <location>
        <begin position="257"/>
        <end position="279"/>
    </location>
</feature>
<keyword evidence="1" id="KW-0812">Transmembrane</keyword>
<proteinExistence type="predicted"/>
<organism evidence="3 4">
    <name type="scientific">Virgisporangium aliadipatigenens</name>
    <dbReference type="NCBI Taxonomy" id="741659"/>
    <lineage>
        <taxon>Bacteria</taxon>
        <taxon>Bacillati</taxon>
        <taxon>Actinomycetota</taxon>
        <taxon>Actinomycetes</taxon>
        <taxon>Micromonosporales</taxon>
        <taxon>Micromonosporaceae</taxon>
        <taxon>Virgisporangium</taxon>
    </lineage>
</organism>
<dbReference type="AlphaFoldDB" id="A0A8J3YXH5"/>
<evidence type="ECO:0000313" key="4">
    <source>
        <dbReference type="Proteomes" id="UP000619260"/>
    </source>
</evidence>
<dbReference type="InterPro" id="IPR029787">
    <property type="entry name" value="Nucleotide_cyclase"/>
</dbReference>
<dbReference type="SUPFAM" id="SSF55073">
    <property type="entry name" value="Nucleotide cyclase"/>
    <property type="match status" value="1"/>
</dbReference>
<feature type="domain" description="GGDEF" evidence="2">
    <location>
        <begin position="353"/>
        <end position="485"/>
    </location>
</feature>
<feature type="transmembrane region" description="Helical" evidence="1">
    <location>
        <begin position="216"/>
        <end position="237"/>
    </location>
</feature>
<reference evidence="3" key="1">
    <citation type="submission" date="2021-01" db="EMBL/GenBank/DDBJ databases">
        <title>Whole genome shotgun sequence of Virgisporangium aliadipatigenens NBRC 105644.</title>
        <authorList>
            <person name="Komaki H."/>
            <person name="Tamura T."/>
        </authorList>
    </citation>
    <scope>NUCLEOTIDE SEQUENCE</scope>
    <source>
        <strain evidence="3">NBRC 105644</strain>
    </source>
</reference>
<dbReference type="CDD" id="cd01949">
    <property type="entry name" value="GGDEF"/>
    <property type="match status" value="1"/>
</dbReference>
<feature type="transmembrane region" description="Helical" evidence="1">
    <location>
        <begin position="31"/>
        <end position="49"/>
    </location>
</feature>
<dbReference type="PROSITE" id="PS50887">
    <property type="entry name" value="GGDEF"/>
    <property type="match status" value="1"/>
</dbReference>
<dbReference type="InterPro" id="IPR043128">
    <property type="entry name" value="Rev_trsase/Diguanyl_cyclase"/>
</dbReference>
<feature type="transmembrane region" description="Helical" evidence="1">
    <location>
        <begin position="159"/>
        <end position="182"/>
    </location>
</feature>
<evidence type="ECO:0000256" key="1">
    <source>
        <dbReference type="SAM" id="Phobius"/>
    </source>
</evidence>
<gene>
    <name evidence="3" type="ORF">Val02_92430</name>
</gene>
<dbReference type="InterPro" id="IPR052163">
    <property type="entry name" value="DGC-Regulatory_Protein"/>
</dbReference>
<keyword evidence="1" id="KW-1133">Transmembrane helix</keyword>
<evidence type="ECO:0000313" key="3">
    <source>
        <dbReference type="EMBL" id="GIJ52357.1"/>
    </source>
</evidence>
<dbReference type="EMBL" id="BOPF01000076">
    <property type="protein sequence ID" value="GIJ52357.1"/>
    <property type="molecule type" value="Genomic_DNA"/>
</dbReference>
<name>A0A8J3YXH5_9ACTN</name>
<dbReference type="SMART" id="SM00267">
    <property type="entry name" value="GGDEF"/>
    <property type="match status" value="1"/>
</dbReference>
<dbReference type="PANTHER" id="PTHR46663">
    <property type="entry name" value="DIGUANYLATE CYCLASE DGCT-RELATED"/>
    <property type="match status" value="1"/>
</dbReference>
<feature type="transmembrane region" description="Helical" evidence="1">
    <location>
        <begin position="129"/>
        <end position="147"/>
    </location>
</feature>
<feature type="transmembrane region" description="Helical" evidence="1">
    <location>
        <begin position="61"/>
        <end position="79"/>
    </location>
</feature>
<dbReference type="NCBIfam" id="TIGR00254">
    <property type="entry name" value="GGDEF"/>
    <property type="match status" value="1"/>
</dbReference>
<accession>A0A8J3YXH5</accession>
<dbReference type="InterPro" id="IPR000160">
    <property type="entry name" value="GGDEF_dom"/>
</dbReference>
<feature type="transmembrane region" description="Helical" evidence="1">
    <location>
        <begin position="285"/>
        <end position="303"/>
    </location>
</feature>